<dbReference type="OrthoDB" id="274691at2759"/>
<dbReference type="PANTHER" id="PTHR10091">
    <property type="entry name" value="ALDOSE-1-EPIMERASE"/>
    <property type="match status" value="1"/>
</dbReference>
<dbReference type="InterPro" id="IPR014718">
    <property type="entry name" value="GH-type_carb-bd"/>
</dbReference>
<dbReference type="SUPFAM" id="SSF74650">
    <property type="entry name" value="Galactose mutarotase-like"/>
    <property type="match status" value="1"/>
</dbReference>
<dbReference type="STRING" id="670580.A0A1X6MMF2"/>
<dbReference type="AlphaFoldDB" id="A0A1X6MMF2"/>
<dbReference type="Gene3D" id="2.70.98.10">
    <property type="match status" value="1"/>
</dbReference>
<dbReference type="EMBL" id="KZ110607">
    <property type="protein sequence ID" value="OSX57535.1"/>
    <property type="molecule type" value="Genomic_DNA"/>
</dbReference>
<dbReference type="InterPro" id="IPR011013">
    <property type="entry name" value="Gal_mutarotase_sf_dom"/>
</dbReference>
<dbReference type="PANTHER" id="PTHR10091:SF0">
    <property type="entry name" value="GALACTOSE MUTAROTASE"/>
    <property type="match status" value="1"/>
</dbReference>
<dbReference type="Pfam" id="PF01263">
    <property type="entry name" value="Aldose_epim"/>
    <property type="match status" value="1"/>
</dbReference>
<dbReference type="RefSeq" id="XP_024334329.1">
    <property type="nucleotide sequence ID" value="XM_024479840.1"/>
</dbReference>
<dbReference type="GO" id="GO:0006006">
    <property type="term" value="P:glucose metabolic process"/>
    <property type="evidence" value="ECO:0007669"/>
    <property type="project" value="TreeGrafter"/>
</dbReference>
<evidence type="ECO:0000313" key="1">
    <source>
        <dbReference type="EMBL" id="OSX57535.1"/>
    </source>
</evidence>
<sequence length="786" mass="86289">MVSPDDPSLTPLLLTLPSLTPSLALEVLPLGLTLHRLFVQADAKAYTDKVTPINLTQHWGFNLDASLQDGQSVKDHTLTIRSSNTLELAPDANSAGSLAPVAGTHHAHAEKTTRTIGERFPAQGYDEFYLLDKRDAPAVPVRVPAASLAGAGDLVRAALEDNGEPDVELASAKSGLKLRFFSNQSGVQFYSNNFASPDKTARKKIHGGSGAVGDGYEPGSAAFLEFHEPLAAWLHPATVGRTGNDTLLAPDEVYNNYHADICQEGEGHHGKMAERSKACDSSESLPASAGLLIWVSRRGFKSHSCHFFKVYVLTLDDILMADVNDLPLEDNGWGRCLDTFDAMSLNPPDVTVPAVLPATTYTPPRRACMSDMPFDILQLHQLSRRSLFLLQDSDWDEWDDYAAFDPLRAFPAAPAAVSPAWRAAMASVSAFWTRVVVLVDDPPTPSRALADALEWSANRPLDVRVCRRVDAYDDASDPRERARVCAALALLTPHMHRWRSFSVDVLHAASLPRPYADLVGRAPLLISLLLDSVDGRAPDPEPDAPSHTDRMLYTPALRFLWLDGNTLRDAYVRPERAGALVRVMRLTVSQYRRDGVPFSVRALVYFLYALPALQSVKLHDLALDVCGSGAPLLDYQLNRLSCDRLAAPVLAEFWRLIDGYSPNHLSLKRCTFEPASMDLGSTMCLSLSDIDGDQDLAGLLDRWEGVIYPELRHNAFGRWLCAGLKSLEVYECEGYSDASLQRMIDARTMVHARSGFAAVGDEAFKVAAIEDFDSDRLRASDDGDDW</sequence>
<proteinExistence type="predicted"/>
<dbReference type="InterPro" id="IPR008183">
    <property type="entry name" value="Aldose_1/G6P_1-epimerase"/>
</dbReference>
<dbReference type="Proteomes" id="UP000194127">
    <property type="component" value="Unassembled WGS sequence"/>
</dbReference>
<reference evidence="1 2" key="1">
    <citation type="submission" date="2017-04" db="EMBL/GenBank/DDBJ databases">
        <title>Genome Sequence of the Model Brown-Rot Fungus Postia placenta SB12.</title>
        <authorList>
            <consortium name="DOE Joint Genome Institute"/>
            <person name="Gaskell J."/>
            <person name="Kersten P."/>
            <person name="Larrondo L.F."/>
            <person name="Canessa P."/>
            <person name="Martinez D."/>
            <person name="Hibbett D."/>
            <person name="Schmoll M."/>
            <person name="Kubicek C.P."/>
            <person name="Martinez A.T."/>
            <person name="Yadav J."/>
            <person name="Master E."/>
            <person name="Magnuson J.K."/>
            <person name="James T."/>
            <person name="Yaver D."/>
            <person name="Berka R."/>
            <person name="Labutti K."/>
            <person name="Lipzen A."/>
            <person name="Aerts A."/>
            <person name="Barry K."/>
            <person name="Henrissat B."/>
            <person name="Blanchette R."/>
            <person name="Grigoriev I."/>
            <person name="Cullen D."/>
        </authorList>
    </citation>
    <scope>NUCLEOTIDE SEQUENCE [LARGE SCALE GENOMIC DNA]</scope>
    <source>
        <strain evidence="1 2">MAD-698-R-SB12</strain>
    </source>
</reference>
<evidence type="ECO:0000313" key="2">
    <source>
        <dbReference type="Proteomes" id="UP000194127"/>
    </source>
</evidence>
<protein>
    <submittedName>
        <fullName evidence="1">Uncharacterized protein</fullName>
    </submittedName>
</protein>
<accession>A0A1X6MMF2</accession>
<dbReference type="GO" id="GO:0004034">
    <property type="term" value="F:aldose 1-epimerase activity"/>
    <property type="evidence" value="ECO:0007669"/>
    <property type="project" value="TreeGrafter"/>
</dbReference>
<gene>
    <name evidence="1" type="ORF">POSPLADRAFT_1049789</name>
</gene>
<keyword evidence="2" id="KW-1185">Reference proteome</keyword>
<dbReference type="GeneID" id="36324790"/>
<organism evidence="1 2">
    <name type="scientific">Postia placenta MAD-698-R-SB12</name>
    <dbReference type="NCBI Taxonomy" id="670580"/>
    <lineage>
        <taxon>Eukaryota</taxon>
        <taxon>Fungi</taxon>
        <taxon>Dikarya</taxon>
        <taxon>Basidiomycota</taxon>
        <taxon>Agaricomycotina</taxon>
        <taxon>Agaricomycetes</taxon>
        <taxon>Polyporales</taxon>
        <taxon>Adustoporiaceae</taxon>
        <taxon>Rhodonia</taxon>
    </lineage>
</organism>
<dbReference type="GO" id="GO:0030246">
    <property type="term" value="F:carbohydrate binding"/>
    <property type="evidence" value="ECO:0007669"/>
    <property type="project" value="InterPro"/>
</dbReference>
<name>A0A1X6MMF2_9APHY</name>
<dbReference type="GO" id="GO:0033499">
    <property type="term" value="P:galactose catabolic process via UDP-galactose, Leloir pathway"/>
    <property type="evidence" value="ECO:0007669"/>
    <property type="project" value="TreeGrafter"/>
</dbReference>